<dbReference type="InParanoid" id="A0A146GEV5"/>
<evidence type="ECO:0000313" key="2">
    <source>
        <dbReference type="Proteomes" id="UP000076023"/>
    </source>
</evidence>
<gene>
    <name evidence="1" type="ORF">TSACC_3231</name>
</gene>
<proteinExistence type="predicted"/>
<protein>
    <submittedName>
        <fullName evidence="1">Uncharacterized protein</fullName>
    </submittedName>
</protein>
<accession>A0A146GEV5</accession>
<name>A0A146GEV5_TERSA</name>
<dbReference type="EMBL" id="BDCO01000003">
    <property type="protein sequence ID" value="GAT35167.1"/>
    <property type="molecule type" value="Genomic_DNA"/>
</dbReference>
<dbReference type="AlphaFoldDB" id="A0A146GEV5"/>
<comment type="caution">
    <text evidence="1">The sequence shown here is derived from an EMBL/GenBank/DDBJ whole genome shotgun (WGS) entry which is preliminary data.</text>
</comment>
<reference evidence="2" key="1">
    <citation type="journal article" date="2017" name="Genome Announc.">
        <title>Draft Genome Sequence of Terrimicrobium sacchariphilum NM-5T, a Facultative Anaerobic Soil Bacterium of the Class Spartobacteria.</title>
        <authorList>
            <person name="Qiu Y.L."/>
            <person name="Tourlousse D.M."/>
            <person name="Matsuura N."/>
            <person name="Ohashi A."/>
            <person name="Sekiguchi Y."/>
        </authorList>
    </citation>
    <scope>NUCLEOTIDE SEQUENCE [LARGE SCALE GENOMIC DNA]</scope>
    <source>
        <strain evidence="2">NM-5</strain>
    </source>
</reference>
<sequence length="39" mass="4168">MSTEAAATPAIIRADPRSLSFLAQAGVVHLCMDTKELHD</sequence>
<evidence type="ECO:0000313" key="1">
    <source>
        <dbReference type="EMBL" id="GAT35167.1"/>
    </source>
</evidence>
<organism evidence="1 2">
    <name type="scientific">Terrimicrobium sacchariphilum</name>
    <dbReference type="NCBI Taxonomy" id="690879"/>
    <lineage>
        <taxon>Bacteria</taxon>
        <taxon>Pseudomonadati</taxon>
        <taxon>Verrucomicrobiota</taxon>
        <taxon>Terrimicrobiia</taxon>
        <taxon>Terrimicrobiales</taxon>
        <taxon>Terrimicrobiaceae</taxon>
        <taxon>Terrimicrobium</taxon>
    </lineage>
</organism>
<dbReference type="Proteomes" id="UP000076023">
    <property type="component" value="Unassembled WGS sequence"/>
</dbReference>
<dbReference type="STRING" id="690879.TSACC_3231"/>
<keyword evidence="2" id="KW-1185">Reference proteome</keyword>